<dbReference type="EMBL" id="BAABME010009986">
    <property type="protein sequence ID" value="GAA0176171.1"/>
    <property type="molecule type" value="Genomic_DNA"/>
</dbReference>
<keyword evidence="2" id="KW-1185">Reference proteome</keyword>
<reference evidence="1 2" key="1">
    <citation type="submission" date="2024-01" db="EMBL/GenBank/DDBJ databases">
        <title>The complete chloroplast genome sequence of Lithospermum erythrorhizon: insights into the phylogenetic relationship among Boraginaceae species and the maternal lineages of purple gromwells.</title>
        <authorList>
            <person name="Okada T."/>
            <person name="Watanabe K."/>
        </authorList>
    </citation>
    <scope>NUCLEOTIDE SEQUENCE [LARGE SCALE GENOMIC DNA]</scope>
</reference>
<organism evidence="1 2">
    <name type="scientific">Lithospermum erythrorhizon</name>
    <name type="common">Purple gromwell</name>
    <name type="synonym">Lithospermum officinale var. erythrorhizon</name>
    <dbReference type="NCBI Taxonomy" id="34254"/>
    <lineage>
        <taxon>Eukaryota</taxon>
        <taxon>Viridiplantae</taxon>
        <taxon>Streptophyta</taxon>
        <taxon>Embryophyta</taxon>
        <taxon>Tracheophyta</taxon>
        <taxon>Spermatophyta</taxon>
        <taxon>Magnoliopsida</taxon>
        <taxon>eudicotyledons</taxon>
        <taxon>Gunneridae</taxon>
        <taxon>Pentapetalae</taxon>
        <taxon>asterids</taxon>
        <taxon>lamiids</taxon>
        <taxon>Boraginales</taxon>
        <taxon>Boraginaceae</taxon>
        <taxon>Boraginoideae</taxon>
        <taxon>Lithospermeae</taxon>
        <taxon>Lithospermum</taxon>
    </lineage>
</organism>
<accession>A0AAV3RK82</accession>
<dbReference type="Pfam" id="PF14009">
    <property type="entry name" value="PADRE"/>
    <property type="match status" value="1"/>
</dbReference>
<dbReference type="InterPro" id="IPR025322">
    <property type="entry name" value="PADRE_dom"/>
</dbReference>
<name>A0AAV3RK82_LITER</name>
<dbReference type="PANTHER" id="PTHR33148:SF33">
    <property type="entry name" value="DUF4228 DOMAIN PROTEIN"/>
    <property type="match status" value="1"/>
</dbReference>
<comment type="caution">
    <text evidence="1">The sequence shown here is derived from an EMBL/GenBank/DDBJ whole genome shotgun (WGS) entry which is preliminary data.</text>
</comment>
<dbReference type="Proteomes" id="UP001454036">
    <property type="component" value="Unassembled WGS sequence"/>
</dbReference>
<proteinExistence type="predicted"/>
<evidence type="ECO:0000313" key="2">
    <source>
        <dbReference type="Proteomes" id="UP001454036"/>
    </source>
</evidence>
<evidence type="ECO:0000313" key="1">
    <source>
        <dbReference type="EMBL" id="GAA0176171.1"/>
    </source>
</evidence>
<sequence>MGNCSIKGQTDVTTCKNFIRIMRDSGEILELKGPKIVADILTTFPGYNIFIQGQISNPLLNNDKLFEGHFYYLLPSIKKNHSRAEKIKKRELAGTAIDGLFTRLSNGSGLEVLASPRNGVWRVKLAIHSKTLEEILSEEVNTEALIEQMRMAANSNTVTPRRTKSSWGVNWKPTAANVY</sequence>
<dbReference type="PANTHER" id="PTHR33148">
    <property type="entry name" value="PLASTID MOVEMENT IMPAIRED PROTEIN-RELATED"/>
    <property type="match status" value="1"/>
</dbReference>
<dbReference type="AlphaFoldDB" id="A0AAV3RK82"/>
<gene>
    <name evidence="1" type="ORF">LIER_29214</name>
</gene>
<protein>
    <submittedName>
        <fullName evidence="1">Uncharacterized protein</fullName>
    </submittedName>
</protein>